<name>A0A5B6X4N0_9ROSI</name>
<dbReference type="InterPro" id="IPR050951">
    <property type="entry name" value="Retrovirus_Pol_polyprotein"/>
</dbReference>
<dbReference type="GO" id="GO:0004519">
    <property type="term" value="F:endonuclease activity"/>
    <property type="evidence" value="ECO:0007669"/>
    <property type="project" value="UniProtKB-KW"/>
</dbReference>
<evidence type="ECO:0000259" key="7">
    <source>
        <dbReference type="Pfam" id="PF00078"/>
    </source>
</evidence>
<evidence type="ECO:0000256" key="4">
    <source>
        <dbReference type="ARBA" id="ARBA00022759"/>
    </source>
</evidence>
<dbReference type="Proteomes" id="UP000325315">
    <property type="component" value="Unassembled WGS sequence"/>
</dbReference>
<organism evidence="9 10">
    <name type="scientific">Gossypium australe</name>
    <dbReference type="NCBI Taxonomy" id="47621"/>
    <lineage>
        <taxon>Eukaryota</taxon>
        <taxon>Viridiplantae</taxon>
        <taxon>Streptophyta</taxon>
        <taxon>Embryophyta</taxon>
        <taxon>Tracheophyta</taxon>
        <taxon>Spermatophyta</taxon>
        <taxon>Magnoliopsida</taxon>
        <taxon>eudicotyledons</taxon>
        <taxon>Gunneridae</taxon>
        <taxon>Pentapetalae</taxon>
        <taxon>rosids</taxon>
        <taxon>malvids</taxon>
        <taxon>Malvales</taxon>
        <taxon>Malvaceae</taxon>
        <taxon>Malvoideae</taxon>
        <taxon>Gossypium</taxon>
    </lineage>
</organism>
<sequence>MVKGYCFSVDLMLLPFDEFDHAAVVNCKQKYIVMKCQNGKLLHVESDKLDGNFITEIYISKGCDAYLAYVLDTKVSELKILSVPVVCEFPDVFPKELPSLPPVREVELSIDLVTRTTPISIAPYGMAPTELKELKAQLQELMYRGFARPNFSPWGAPILFIKKKYGSLRLCIDYRQLNKLKSATVFSKIDLHSGYYQLRVKYPDVLKTAFRTKYGYYEFLVMPFGLTNAPIVFMDLINRIFRPYLDSKCEFWVRKVGFLENIVSVEGIWVDPNKILAIINWKPPKNVSEVRSFLRLAGYYQWFLKGFSMIASPMTHLLQKDPSFDKLKALLTEAPLLVQHELGKEFVIYSDSSLNGKVIAYASIQPKPHEKNYPIHDLELATIVFALKIWQHYFFGEKCHICTDHKSLKCLMWLELLKDYDLVINYHPGKANVVADALSRKCLFALRAMNFWLTLSNDDLTVAELKARPIFPQQICEAQKSDDELQAKWRLNMCTEEFRADTEDFARSS</sequence>
<proteinExistence type="predicted"/>
<evidence type="ECO:0000256" key="1">
    <source>
        <dbReference type="ARBA" id="ARBA00022679"/>
    </source>
</evidence>
<keyword evidence="4" id="KW-0255">Endonuclease</keyword>
<dbReference type="CDD" id="cd01647">
    <property type="entry name" value="RT_LTR"/>
    <property type="match status" value="1"/>
</dbReference>
<keyword evidence="1" id="KW-0808">Transferase</keyword>
<dbReference type="InterPro" id="IPR000477">
    <property type="entry name" value="RT_dom"/>
</dbReference>
<dbReference type="Gene3D" id="3.30.70.270">
    <property type="match status" value="2"/>
</dbReference>
<evidence type="ECO:0000259" key="8">
    <source>
        <dbReference type="Pfam" id="PF17917"/>
    </source>
</evidence>
<dbReference type="SUPFAM" id="SSF56672">
    <property type="entry name" value="DNA/RNA polymerases"/>
    <property type="match status" value="1"/>
</dbReference>
<dbReference type="InterPro" id="IPR043128">
    <property type="entry name" value="Rev_trsase/Diguanyl_cyclase"/>
</dbReference>
<dbReference type="GO" id="GO:0016787">
    <property type="term" value="F:hydrolase activity"/>
    <property type="evidence" value="ECO:0007669"/>
    <property type="project" value="UniProtKB-KW"/>
</dbReference>
<evidence type="ECO:0000256" key="6">
    <source>
        <dbReference type="ARBA" id="ARBA00022918"/>
    </source>
</evidence>
<keyword evidence="10" id="KW-1185">Reference proteome</keyword>
<protein>
    <submittedName>
        <fullName evidence="9">DNA/RNA polymerases superfamily protein</fullName>
    </submittedName>
</protein>
<keyword evidence="2" id="KW-0548">Nucleotidyltransferase</keyword>
<keyword evidence="3" id="KW-0540">Nuclease</keyword>
<dbReference type="Pfam" id="PF00078">
    <property type="entry name" value="RVT_1"/>
    <property type="match status" value="1"/>
</dbReference>
<feature type="domain" description="Reverse transcriptase" evidence="7">
    <location>
        <begin position="168"/>
        <end position="247"/>
    </location>
</feature>
<evidence type="ECO:0000256" key="3">
    <source>
        <dbReference type="ARBA" id="ARBA00022722"/>
    </source>
</evidence>
<dbReference type="InterPro" id="IPR043502">
    <property type="entry name" value="DNA/RNA_pol_sf"/>
</dbReference>
<dbReference type="Gene3D" id="3.10.10.10">
    <property type="entry name" value="HIV Type 1 Reverse Transcriptase, subunit A, domain 1"/>
    <property type="match status" value="2"/>
</dbReference>
<gene>
    <name evidence="9" type="ORF">EPI10_031746</name>
</gene>
<keyword evidence="6" id="KW-0695">RNA-directed DNA polymerase</keyword>
<dbReference type="PANTHER" id="PTHR37984">
    <property type="entry name" value="PROTEIN CBG26694"/>
    <property type="match status" value="1"/>
</dbReference>
<evidence type="ECO:0000313" key="9">
    <source>
        <dbReference type="EMBL" id="KAA3487955.1"/>
    </source>
</evidence>
<comment type="caution">
    <text evidence="9">The sequence shown here is derived from an EMBL/GenBank/DDBJ whole genome shotgun (WGS) entry which is preliminary data.</text>
</comment>
<evidence type="ECO:0000313" key="10">
    <source>
        <dbReference type="Proteomes" id="UP000325315"/>
    </source>
</evidence>
<reference evidence="10" key="1">
    <citation type="journal article" date="2019" name="Plant Biotechnol. J.">
        <title>Genome sequencing of the Australian wild diploid species Gossypium australe highlights disease resistance and delayed gland morphogenesis.</title>
        <authorList>
            <person name="Cai Y."/>
            <person name="Cai X."/>
            <person name="Wang Q."/>
            <person name="Wang P."/>
            <person name="Zhang Y."/>
            <person name="Cai C."/>
            <person name="Xu Y."/>
            <person name="Wang K."/>
            <person name="Zhou Z."/>
            <person name="Wang C."/>
            <person name="Geng S."/>
            <person name="Li B."/>
            <person name="Dong Q."/>
            <person name="Hou Y."/>
            <person name="Wang H."/>
            <person name="Ai P."/>
            <person name="Liu Z."/>
            <person name="Yi F."/>
            <person name="Sun M."/>
            <person name="An G."/>
            <person name="Cheng J."/>
            <person name="Zhang Y."/>
            <person name="Shi Q."/>
            <person name="Xie Y."/>
            <person name="Shi X."/>
            <person name="Chang Y."/>
            <person name="Huang F."/>
            <person name="Chen Y."/>
            <person name="Hong S."/>
            <person name="Mi L."/>
            <person name="Sun Q."/>
            <person name="Zhang L."/>
            <person name="Zhou B."/>
            <person name="Peng R."/>
            <person name="Zhang X."/>
            <person name="Liu F."/>
        </authorList>
    </citation>
    <scope>NUCLEOTIDE SEQUENCE [LARGE SCALE GENOMIC DNA]</scope>
    <source>
        <strain evidence="10">cv. PA1801</strain>
    </source>
</reference>
<accession>A0A5B6X4N0</accession>
<dbReference type="AlphaFoldDB" id="A0A5B6X4N0"/>
<keyword evidence="5" id="KW-0378">Hydrolase</keyword>
<dbReference type="InterPro" id="IPR041373">
    <property type="entry name" value="RT_RNaseH"/>
</dbReference>
<dbReference type="OrthoDB" id="1411056at2759"/>
<dbReference type="EMBL" id="SMMG02000001">
    <property type="protein sequence ID" value="KAA3487955.1"/>
    <property type="molecule type" value="Genomic_DNA"/>
</dbReference>
<dbReference type="CDD" id="cd09274">
    <property type="entry name" value="RNase_HI_RT_Ty3"/>
    <property type="match status" value="1"/>
</dbReference>
<dbReference type="Pfam" id="PF17917">
    <property type="entry name" value="RT_RNaseH"/>
    <property type="match status" value="1"/>
</dbReference>
<evidence type="ECO:0000256" key="5">
    <source>
        <dbReference type="ARBA" id="ARBA00022801"/>
    </source>
</evidence>
<dbReference type="GO" id="GO:0003964">
    <property type="term" value="F:RNA-directed DNA polymerase activity"/>
    <property type="evidence" value="ECO:0007669"/>
    <property type="project" value="UniProtKB-KW"/>
</dbReference>
<feature type="domain" description="Reverse transcriptase RNase H-like" evidence="8">
    <location>
        <begin position="348"/>
        <end position="412"/>
    </location>
</feature>
<dbReference type="PANTHER" id="PTHR37984:SF5">
    <property type="entry name" value="PROTEIN NYNRIN-LIKE"/>
    <property type="match status" value="1"/>
</dbReference>
<evidence type="ECO:0000256" key="2">
    <source>
        <dbReference type="ARBA" id="ARBA00022695"/>
    </source>
</evidence>